<dbReference type="AlphaFoldDB" id="A0AAU9SWT3"/>
<keyword evidence="2" id="KW-1185">Reference proteome</keyword>
<evidence type="ECO:0000313" key="2">
    <source>
        <dbReference type="Proteomes" id="UP000836841"/>
    </source>
</evidence>
<sequence>MLLLIHLRLKPVPAVDRHPKRRRFTRIEFRYRYSAEMENSLPERLIGVEGYTWTARWDSQNGGRVEDCVAGEIWKVFDLTSAAGDVSESVEEVPEGSSVCNRMIYSASDEDTVL</sequence>
<reference evidence="1 2" key="1">
    <citation type="submission" date="2022-03" db="EMBL/GenBank/DDBJ databases">
        <authorList>
            <person name="Nunn A."/>
            <person name="Chopra R."/>
            <person name="Nunn A."/>
            <person name="Contreras Garrido A."/>
        </authorList>
    </citation>
    <scope>NUCLEOTIDE SEQUENCE [LARGE SCALE GENOMIC DNA]</scope>
</reference>
<proteinExistence type="predicted"/>
<dbReference type="Proteomes" id="UP000836841">
    <property type="component" value="Chromosome 6"/>
</dbReference>
<gene>
    <name evidence="1" type="ORF">TAV2_LOCUS19301</name>
</gene>
<accession>A0AAU9SWT3</accession>
<protein>
    <submittedName>
        <fullName evidence="1">Uncharacterized protein</fullName>
    </submittedName>
</protein>
<name>A0AAU9SWT3_THLAR</name>
<organism evidence="1 2">
    <name type="scientific">Thlaspi arvense</name>
    <name type="common">Field penny-cress</name>
    <dbReference type="NCBI Taxonomy" id="13288"/>
    <lineage>
        <taxon>Eukaryota</taxon>
        <taxon>Viridiplantae</taxon>
        <taxon>Streptophyta</taxon>
        <taxon>Embryophyta</taxon>
        <taxon>Tracheophyta</taxon>
        <taxon>Spermatophyta</taxon>
        <taxon>Magnoliopsida</taxon>
        <taxon>eudicotyledons</taxon>
        <taxon>Gunneridae</taxon>
        <taxon>Pentapetalae</taxon>
        <taxon>rosids</taxon>
        <taxon>malvids</taxon>
        <taxon>Brassicales</taxon>
        <taxon>Brassicaceae</taxon>
        <taxon>Thlaspideae</taxon>
        <taxon>Thlaspi</taxon>
    </lineage>
</organism>
<dbReference type="EMBL" id="OU466862">
    <property type="protein sequence ID" value="CAH2074563.1"/>
    <property type="molecule type" value="Genomic_DNA"/>
</dbReference>
<evidence type="ECO:0000313" key="1">
    <source>
        <dbReference type="EMBL" id="CAH2074563.1"/>
    </source>
</evidence>